<dbReference type="Proteomes" id="UP000053789">
    <property type="component" value="Unassembled WGS sequence"/>
</dbReference>
<evidence type="ECO:0000313" key="3">
    <source>
        <dbReference type="EMBL" id="KIW91022.1"/>
    </source>
</evidence>
<keyword evidence="1" id="KW-1133">Transmembrane helix</keyword>
<dbReference type="RefSeq" id="XP_016617691.1">
    <property type="nucleotide sequence ID" value="XM_016765646.1"/>
</dbReference>
<feature type="transmembrane region" description="Helical" evidence="1">
    <location>
        <begin position="20"/>
        <end position="45"/>
    </location>
</feature>
<feature type="domain" description="DUF7702" evidence="2">
    <location>
        <begin position="2"/>
        <end position="52"/>
    </location>
</feature>
<dbReference type="GeneID" id="27700844"/>
<proteinExistence type="predicted"/>
<dbReference type="AlphaFoldDB" id="A0A0D2FX20"/>
<dbReference type="EMBL" id="KN846991">
    <property type="protein sequence ID" value="KIW91022.1"/>
    <property type="molecule type" value="Genomic_DNA"/>
</dbReference>
<evidence type="ECO:0000256" key="1">
    <source>
        <dbReference type="SAM" id="Phobius"/>
    </source>
</evidence>
<dbReference type="OrthoDB" id="10488778at2759"/>
<keyword evidence="1" id="KW-0472">Membrane</keyword>
<name>A0A0D2FX20_CLAB1</name>
<evidence type="ECO:0000259" key="2">
    <source>
        <dbReference type="Pfam" id="PF24800"/>
    </source>
</evidence>
<dbReference type="InterPro" id="IPR056119">
    <property type="entry name" value="DUF7702"/>
</dbReference>
<protein>
    <recommendedName>
        <fullName evidence="2">DUF7702 domain-containing protein</fullName>
    </recommendedName>
</protein>
<reference evidence="3" key="1">
    <citation type="submission" date="2015-01" db="EMBL/GenBank/DDBJ databases">
        <title>The Genome Sequence of Cladophialophora bantiana CBS 173.52.</title>
        <authorList>
            <consortium name="The Broad Institute Genomics Platform"/>
            <person name="Cuomo C."/>
            <person name="de Hoog S."/>
            <person name="Gorbushina A."/>
            <person name="Stielow B."/>
            <person name="Teixiera M."/>
            <person name="Abouelleil A."/>
            <person name="Chapman S.B."/>
            <person name="Priest M."/>
            <person name="Young S.K."/>
            <person name="Wortman J."/>
            <person name="Nusbaum C."/>
            <person name="Birren B."/>
        </authorList>
    </citation>
    <scope>NUCLEOTIDE SEQUENCE [LARGE SCALE GENOMIC DNA]</scope>
    <source>
        <strain evidence="3">CBS 173.52</strain>
    </source>
</reference>
<organism evidence="3 4">
    <name type="scientific">Cladophialophora bantiana (strain ATCC 10958 / CBS 173.52 / CDC B-1940 / NIH 8579)</name>
    <name type="common">Xylohypha bantiana</name>
    <dbReference type="NCBI Taxonomy" id="1442370"/>
    <lineage>
        <taxon>Eukaryota</taxon>
        <taxon>Fungi</taxon>
        <taxon>Dikarya</taxon>
        <taxon>Ascomycota</taxon>
        <taxon>Pezizomycotina</taxon>
        <taxon>Eurotiomycetes</taxon>
        <taxon>Chaetothyriomycetidae</taxon>
        <taxon>Chaetothyriales</taxon>
        <taxon>Herpotrichiellaceae</taxon>
        <taxon>Cladophialophora</taxon>
    </lineage>
</organism>
<accession>A0A0D2FX20</accession>
<sequence length="92" mass="11077">MARLIYALLTTFVNNKNFNIMYVKVLYTVVLSALPEFVVAFVFLLTGVHHSKQAIYQQRSLLIRQRNDDHQWNRVSEEQHPLYYYQYIPIKR</sequence>
<keyword evidence="4" id="KW-1185">Reference proteome</keyword>
<gene>
    <name evidence="3" type="ORF">Z519_07916</name>
</gene>
<dbReference type="Pfam" id="PF24800">
    <property type="entry name" value="DUF7702"/>
    <property type="match status" value="1"/>
</dbReference>
<keyword evidence="1" id="KW-0812">Transmembrane</keyword>
<evidence type="ECO:0000313" key="4">
    <source>
        <dbReference type="Proteomes" id="UP000053789"/>
    </source>
</evidence>
<dbReference type="HOGENOM" id="CLU_2413072_0_0_1"/>